<accession>A0A453CAS9</accession>
<reference evidence="2" key="2">
    <citation type="journal article" date="2017" name="Nat. Plants">
        <title>The Aegilops tauschii genome reveals multiple impacts of transposons.</title>
        <authorList>
            <person name="Zhao G."/>
            <person name="Zou C."/>
            <person name="Li K."/>
            <person name="Wang K."/>
            <person name="Li T."/>
            <person name="Gao L."/>
            <person name="Zhang X."/>
            <person name="Wang H."/>
            <person name="Yang Z."/>
            <person name="Liu X."/>
            <person name="Jiang W."/>
            <person name="Mao L."/>
            <person name="Kong X."/>
            <person name="Jiao Y."/>
            <person name="Jia J."/>
        </authorList>
    </citation>
    <scope>NUCLEOTIDE SEQUENCE [LARGE SCALE GENOMIC DNA]</scope>
    <source>
        <strain evidence="2">cv. AL8/78</strain>
    </source>
</reference>
<organism evidence="1 2">
    <name type="scientific">Aegilops tauschii subsp. strangulata</name>
    <name type="common">Goatgrass</name>
    <dbReference type="NCBI Taxonomy" id="200361"/>
    <lineage>
        <taxon>Eukaryota</taxon>
        <taxon>Viridiplantae</taxon>
        <taxon>Streptophyta</taxon>
        <taxon>Embryophyta</taxon>
        <taxon>Tracheophyta</taxon>
        <taxon>Spermatophyta</taxon>
        <taxon>Magnoliopsida</taxon>
        <taxon>Liliopsida</taxon>
        <taxon>Poales</taxon>
        <taxon>Poaceae</taxon>
        <taxon>BOP clade</taxon>
        <taxon>Pooideae</taxon>
        <taxon>Triticodae</taxon>
        <taxon>Triticeae</taxon>
        <taxon>Triticinae</taxon>
        <taxon>Aegilops</taxon>
    </lineage>
</organism>
<name>A0A453CAS9_AEGTS</name>
<proteinExistence type="predicted"/>
<evidence type="ECO:0000313" key="1">
    <source>
        <dbReference type="EnsemblPlants" id="AET2Gv20791000.1"/>
    </source>
</evidence>
<protein>
    <recommendedName>
        <fullName evidence="3">DUF4283 domain-containing protein</fullName>
    </recommendedName>
</protein>
<reference evidence="1" key="4">
    <citation type="submission" date="2019-03" db="UniProtKB">
        <authorList>
            <consortium name="EnsemblPlants"/>
        </authorList>
    </citation>
    <scope>IDENTIFICATION</scope>
</reference>
<keyword evidence="2" id="KW-1185">Reference proteome</keyword>
<dbReference type="STRING" id="200361.A0A453CAS9"/>
<evidence type="ECO:0000313" key="2">
    <source>
        <dbReference type="Proteomes" id="UP000015105"/>
    </source>
</evidence>
<reference evidence="1" key="3">
    <citation type="journal article" date="2017" name="Nature">
        <title>Genome sequence of the progenitor of the wheat D genome Aegilops tauschii.</title>
        <authorList>
            <person name="Luo M.C."/>
            <person name="Gu Y.Q."/>
            <person name="Puiu D."/>
            <person name="Wang H."/>
            <person name="Twardziok S.O."/>
            <person name="Deal K.R."/>
            <person name="Huo N."/>
            <person name="Zhu T."/>
            <person name="Wang L."/>
            <person name="Wang Y."/>
            <person name="McGuire P.E."/>
            <person name="Liu S."/>
            <person name="Long H."/>
            <person name="Ramasamy R.K."/>
            <person name="Rodriguez J.C."/>
            <person name="Van S.L."/>
            <person name="Yuan L."/>
            <person name="Wang Z."/>
            <person name="Xia Z."/>
            <person name="Xiao L."/>
            <person name="Anderson O.D."/>
            <person name="Ouyang S."/>
            <person name="Liang Y."/>
            <person name="Zimin A.V."/>
            <person name="Pertea G."/>
            <person name="Qi P."/>
            <person name="Bennetzen J.L."/>
            <person name="Dai X."/>
            <person name="Dawson M.W."/>
            <person name="Muller H.G."/>
            <person name="Kugler K."/>
            <person name="Rivarola-Duarte L."/>
            <person name="Spannagl M."/>
            <person name="Mayer K.F.X."/>
            <person name="Lu F.H."/>
            <person name="Bevan M.W."/>
            <person name="Leroy P."/>
            <person name="Li P."/>
            <person name="You F.M."/>
            <person name="Sun Q."/>
            <person name="Liu Z."/>
            <person name="Lyons E."/>
            <person name="Wicker T."/>
            <person name="Salzberg S.L."/>
            <person name="Devos K.M."/>
            <person name="Dvorak J."/>
        </authorList>
    </citation>
    <scope>NUCLEOTIDE SEQUENCE [LARGE SCALE GENOMIC DNA]</scope>
    <source>
        <strain evidence="1">cv. AL8/78</strain>
    </source>
</reference>
<dbReference type="EnsemblPlants" id="AET2Gv20791000.1">
    <property type="protein sequence ID" value="AET2Gv20791000.1"/>
    <property type="gene ID" value="AET2Gv20791000"/>
</dbReference>
<evidence type="ECO:0008006" key="3">
    <source>
        <dbReference type="Google" id="ProtNLM"/>
    </source>
</evidence>
<dbReference type="Gramene" id="AET2Gv20791000.1">
    <property type="protein sequence ID" value="AET2Gv20791000.1"/>
    <property type="gene ID" value="AET2Gv20791000"/>
</dbReference>
<dbReference type="Proteomes" id="UP000015105">
    <property type="component" value="Chromosome 2D"/>
</dbReference>
<sequence>GLKLSAAERRGLKIGEAEKGKACEWAPEDPQAIGKLFSEKPAHAGVVGQTLGRIWCPIKGLDCKELETNVFLFTFRQASGWRRALEEGPWWFDKEL</sequence>
<dbReference type="AlphaFoldDB" id="A0A453CAS9"/>
<reference evidence="1" key="5">
    <citation type="journal article" date="2021" name="G3 (Bethesda)">
        <title>Aegilops tauschii genome assembly Aet v5.0 features greater sequence contiguity and improved annotation.</title>
        <authorList>
            <person name="Wang L."/>
            <person name="Zhu T."/>
            <person name="Rodriguez J.C."/>
            <person name="Deal K.R."/>
            <person name="Dubcovsky J."/>
            <person name="McGuire P.E."/>
            <person name="Lux T."/>
            <person name="Spannagl M."/>
            <person name="Mayer K.F.X."/>
            <person name="Baldrich P."/>
            <person name="Meyers B.C."/>
            <person name="Huo N."/>
            <person name="Gu Y.Q."/>
            <person name="Zhou H."/>
            <person name="Devos K.M."/>
            <person name="Bennetzen J.L."/>
            <person name="Unver T."/>
            <person name="Budak H."/>
            <person name="Gulick P.J."/>
            <person name="Galiba G."/>
            <person name="Kalapos B."/>
            <person name="Nelson D.R."/>
            <person name="Li P."/>
            <person name="You F.M."/>
            <person name="Luo M.C."/>
            <person name="Dvorak J."/>
        </authorList>
    </citation>
    <scope>NUCLEOTIDE SEQUENCE [LARGE SCALE GENOMIC DNA]</scope>
    <source>
        <strain evidence="1">cv. AL8/78</strain>
    </source>
</reference>
<reference evidence="2" key="1">
    <citation type="journal article" date="2014" name="Science">
        <title>Ancient hybridizations among the ancestral genomes of bread wheat.</title>
        <authorList>
            <consortium name="International Wheat Genome Sequencing Consortium,"/>
            <person name="Marcussen T."/>
            <person name="Sandve S.R."/>
            <person name="Heier L."/>
            <person name="Spannagl M."/>
            <person name="Pfeifer M."/>
            <person name="Jakobsen K.S."/>
            <person name="Wulff B.B."/>
            <person name="Steuernagel B."/>
            <person name="Mayer K.F."/>
            <person name="Olsen O.A."/>
        </authorList>
    </citation>
    <scope>NUCLEOTIDE SEQUENCE [LARGE SCALE GENOMIC DNA]</scope>
    <source>
        <strain evidence="2">cv. AL8/78</strain>
    </source>
</reference>